<sequence length="130" mass="13565">MAFSVRAESSAISSINVTPLVDVLLVLLIIFMITAPVVTHRTRIDLPGAGGKALPAAEPIRLAIQADGSLYWNDTPIDQGQLDTQLAVAAQQAEPPRLVINAADGAAYQAVAHVLAQAKAQGLAGIDFAR</sequence>
<keyword evidence="10 13" id="KW-1133">Transmembrane helix</keyword>
<keyword evidence="8 12" id="KW-0812">Transmembrane</keyword>
<dbReference type="AlphaFoldDB" id="A0A1I2C8U8"/>
<accession>A0A1I2C8U8</accession>
<evidence type="ECO:0000256" key="13">
    <source>
        <dbReference type="SAM" id="Phobius"/>
    </source>
</evidence>
<dbReference type="GO" id="GO:0015031">
    <property type="term" value="P:protein transport"/>
    <property type="evidence" value="ECO:0007669"/>
    <property type="project" value="UniProtKB-KW"/>
</dbReference>
<keyword evidence="5 12" id="KW-0813">Transport</keyword>
<keyword evidence="9 12" id="KW-0653">Protein transport</keyword>
<keyword evidence="11 13" id="KW-0472">Membrane</keyword>
<comment type="similarity">
    <text evidence="3 12">Belongs to the ExbD/TolR family.</text>
</comment>
<dbReference type="GO" id="GO:0022857">
    <property type="term" value="F:transmembrane transporter activity"/>
    <property type="evidence" value="ECO:0007669"/>
    <property type="project" value="InterPro"/>
</dbReference>
<comment type="subcellular location">
    <subcellularLocation>
        <location evidence="2">Cell inner membrane</location>
        <topology evidence="2">Single-pass type II membrane protein</topology>
    </subcellularLocation>
    <subcellularLocation>
        <location evidence="12">Cell membrane</location>
        <topology evidence="12">Single-pass type II membrane protein</topology>
    </subcellularLocation>
</comment>
<evidence type="ECO:0000256" key="8">
    <source>
        <dbReference type="ARBA" id="ARBA00022692"/>
    </source>
</evidence>
<evidence type="ECO:0000256" key="9">
    <source>
        <dbReference type="ARBA" id="ARBA00022927"/>
    </source>
</evidence>
<reference evidence="15" key="1">
    <citation type="submission" date="2016-10" db="EMBL/GenBank/DDBJ databases">
        <authorList>
            <person name="Varghese N."/>
            <person name="Submissions S."/>
        </authorList>
    </citation>
    <scope>NUCLEOTIDE SEQUENCE [LARGE SCALE GENOMIC DNA]</scope>
    <source>
        <strain evidence="15">UNC178MFTsu3.1</strain>
    </source>
</reference>
<keyword evidence="15" id="KW-1185">Reference proteome</keyword>
<dbReference type="RefSeq" id="WP_026636162.1">
    <property type="nucleotide sequence ID" value="NZ_FONH01000003.1"/>
</dbReference>
<evidence type="ECO:0000256" key="5">
    <source>
        <dbReference type="ARBA" id="ARBA00022448"/>
    </source>
</evidence>
<keyword evidence="7" id="KW-0997">Cell inner membrane</keyword>
<protein>
    <submittedName>
        <fullName evidence="14">Biopolymer transport protein ExbD</fullName>
    </submittedName>
</protein>
<evidence type="ECO:0000313" key="15">
    <source>
        <dbReference type="Proteomes" id="UP000199477"/>
    </source>
</evidence>
<dbReference type="Gene3D" id="3.30.420.270">
    <property type="match status" value="1"/>
</dbReference>
<dbReference type="STRING" id="500610.SAMN02799615_01409"/>
<evidence type="ECO:0000256" key="2">
    <source>
        <dbReference type="ARBA" id="ARBA00004249"/>
    </source>
</evidence>
<name>A0A1I2C8U8_9GAMM</name>
<evidence type="ECO:0000256" key="6">
    <source>
        <dbReference type="ARBA" id="ARBA00022475"/>
    </source>
</evidence>
<dbReference type="Pfam" id="PF02472">
    <property type="entry name" value="ExbD"/>
    <property type="match status" value="1"/>
</dbReference>
<dbReference type="EMBL" id="FONH01000003">
    <property type="protein sequence ID" value="SFE64757.1"/>
    <property type="molecule type" value="Genomic_DNA"/>
</dbReference>
<keyword evidence="6" id="KW-1003">Cell membrane</keyword>
<evidence type="ECO:0000256" key="10">
    <source>
        <dbReference type="ARBA" id="ARBA00022989"/>
    </source>
</evidence>
<evidence type="ECO:0000256" key="12">
    <source>
        <dbReference type="RuleBase" id="RU003879"/>
    </source>
</evidence>
<evidence type="ECO:0000256" key="1">
    <source>
        <dbReference type="ARBA" id="ARBA00003540"/>
    </source>
</evidence>
<comment type="function">
    <text evidence="1">Involved in the TonB-dependent energy-dependent transport of various receptor-bound substrates.</text>
</comment>
<comment type="subunit">
    <text evidence="4">The accessory proteins ExbB and ExbD seem to form a complex with TonB.</text>
</comment>
<evidence type="ECO:0000256" key="3">
    <source>
        <dbReference type="ARBA" id="ARBA00005811"/>
    </source>
</evidence>
<feature type="transmembrane region" description="Helical" evidence="13">
    <location>
        <begin position="20"/>
        <end position="38"/>
    </location>
</feature>
<dbReference type="PANTHER" id="PTHR30558">
    <property type="entry name" value="EXBD MEMBRANE COMPONENT OF PMF-DRIVEN MACROMOLECULE IMPORT SYSTEM"/>
    <property type="match status" value="1"/>
</dbReference>
<evidence type="ECO:0000256" key="11">
    <source>
        <dbReference type="ARBA" id="ARBA00023136"/>
    </source>
</evidence>
<gene>
    <name evidence="14" type="ORF">SAMN02799615_01409</name>
</gene>
<evidence type="ECO:0000256" key="7">
    <source>
        <dbReference type="ARBA" id="ARBA00022519"/>
    </source>
</evidence>
<organism evidence="14 15">
    <name type="scientific">Dyella marensis</name>
    <dbReference type="NCBI Taxonomy" id="500610"/>
    <lineage>
        <taxon>Bacteria</taxon>
        <taxon>Pseudomonadati</taxon>
        <taxon>Pseudomonadota</taxon>
        <taxon>Gammaproteobacteria</taxon>
        <taxon>Lysobacterales</taxon>
        <taxon>Rhodanobacteraceae</taxon>
        <taxon>Dyella</taxon>
    </lineage>
</organism>
<dbReference type="InterPro" id="IPR003400">
    <property type="entry name" value="ExbD"/>
</dbReference>
<dbReference type="GO" id="GO:0005886">
    <property type="term" value="C:plasma membrane"/>
    <property type="evidence" value="ECO:0007669"/>
    <property type="project" value="UniProtKB-SubCell"/>
</dbReference>
<dbReference type="Proteomes" id="UP000199477">
    <property type="component" value="Unassembled WGS sequence"/>
</dbReference>
<proteinExistence type="inferred from homology"/>
<evidence type="ECO:0000256" key="4">
    <source>
        <dbReference type="ARBA" id="ARBA00011471"/>
    </source>
</evidence>
<dbReference type="PANTHER" id="PTHR30558:SF12">
    <property type="entry name" value="BIOPOLYMER TRANSPORT PROTEIN EXBD"/>
    <property type="match status" value="1"/>
</dbReference>
<evidence type="ECO:0000313" key="14">
    <source>
        <dbReference type="EMBL" id="SFE64757.1"/>
    </source>
</evidence>